<feature type="domain" description="External alternative NADH-ubiquinone oxidoreductase-like C-terminal" evidence="7">
    <location>
        <begin position="330"/>
        <end position="404"/>
    </location>
</feature>
<evidence type="ECO:0000259" key="7">
    <source>
        <dbReference type="Pfam" id="PF22366"/>
    </source>
</evidence>
<dbReference type="InterPro" id="IPR045024">
    <property type="entry name" value="NDH-2"/>
</dbReference>
<name>A0A7S0XN65_9EUKA</name>
<dbReference type="InterPro" id="IPR036188">
    <property type="entry name" value="FAD/NAD-bd_sf"/>
</dbReference>
<dbReference type="SUPFAM" id="SSF51905">
    <property type="entry name" value="FAD/NAD(P)-binding domain"/>
    <property type="match status" value="2"/>
</dbReference>
<dbReference type="Pfam" id="PF07992">
    <property type="entry name" value="Pyr_redox_2"/>
    <property type="match status" value="1"/>
</dbReference>
<keyword evidence="3" id="KW-0274">FAD</keyword>
<evidence type="ECO:0000313" key="8">
    <source>
        <dbReference type="EMBL" id="CAD8731975.1"/>
    </source>
</evidence>
<keyword evidence="2" id="KW-0285">Flavoprotein</keyword>
<accession>A0A7S0XN65</accession>
<dbReference type="Pfam" id="PF22366">
    <property type="entry name" value="NDH2_C"/>
    <property type="match status" value="1"/>
</dbReference>
<dbReference type="GO" id="GO:0005739">
    <property type="term" value="C:mitochondrion"/>
    <property type="evidence" value="ECO:0007669"/>
    <property type="project" value="UniProtKB-ARBA"/>
</dbReference>
<evidence type="ECO:0008006" key="9">
    <source>
        <dbReference type="Google" id="ProtNLM"/>
    </source>
</evidence>
<dbReference type="AlphaFoldDB" id="A0A7S0XN65"/>
<dbReference type="EMBL" id="HBFI01001227">
    <property type="protein sequence ID" value="CAD8731975.1"/>
    <property type="molecule type" value="Transcribed_RNA"/>
</dbReference>
<organism evidence="8">
    <name type="scientific">Elphidium margaritaceum</name>
    <dbReference type="NCBI Taxonomy" id="933848"/>
    <lineage>
        <taxon>Eukaryota</taxon>
        <taxon>Sar</taxon>
        <taxon>Rhizaria</taxon>
        <taxon>Retaria</taxon>
        <taxon>Foraminifera</taxon>
        <taxon>Rotaliida</taxon>
        <taxon>Elphidiidae</taxon>
        <taxon>Elphidium</taxon>
    </lineage>
</organism>
<sequence length="408" mass="46962">MVSPRNHFLFTPLLASTTTGTLEFRCITEPIRHLDRIAYHQSRCMDIDAAQNEIVLRDSFETSNIYRMPYDYLVYSVGSQANDFGISGVRQNALFLKQVRDAMQIRNKIQELFERASKPTSSRDDRDRLLSVVVVGGGPTSIEYTAELYDWLMEDGAKMFPELIDHVTITLLEASDNILSMFGADLAEYTINRFRKRKIRVLTNSRVVRVEKEFVELQDGYQIPYGAVVWATGLMPNTLTNNLGEWQKSKTGRICVTDHLTLHSPSYDNIFCIGDCAETISGALPPTGQVANQQGKYIARKFNHVTAKPWSEFEQHFTEQNKVSFNFVNRGTMAYIGGWKGVTSLPHHLDQDTKTNAFKRRFTRLQGLRAWLFWRSAYFTMLTSTANRILVPMYWFKAWIFGRDFSRF</sequence>
<dbReference type="InterPro" id="IPR023753">
    <property type="entry name" value="FAD/NAD-binding_dom"/>
</dbReference>
<reference evidence="8" key="1">
    <citation type="submission" date="2021-01" db="EMBL/GenBank/DDBJ databases">
        <authorList>
            <person name="Corre E."/>
            <person name="Pelletier E."/>
            <person name="Niang G."/>
            <person name="Scheremetjew M."/>
            <person name="Finn R."/>
            <person name="Kale V."/>
            <person name="Holt S."/>
            <person name="Cochrane G."/>
            <person name="Meng A."/>
            <person name="Brown T."/>
            <person name="Cohen L."/>
        </authorList>
    </citation>
    <scope>NUCLEOTIDE SEQUENCE</scope>
</reference>
<dbReference type="GO" id="GO:0003954">
    <property type="term" value="F:NADH dehydrogenase activity"/>
    <property type="evidence" value="ECO:0007669"/>
    <property type="project" value="InterPro"/>
</dbReference>
<dbReference type="Gene3D" id="3.50.50.100">
    <property type="match status" value="1"/>
</dbReference>
<gene>
    <name evidence="8" type="ORF">EMAR1385_LOCUS854</name>
</gene>
<protein>
    <recommendedName>
        <fullName evidence="9">FAD/NAD(P)-binding domain-containing protein</fullName>
    </recommendedName>
</protein>
<evidence type="ECO:0000259" key="6">
    <source>
        <dbReference type="Pfam" id="PF07992"/>
    </source>
</evidence>
<keyword evidence="5" id="KW-0520">NAD</keyword>
<keyword evidence="4" id="KW-0560">Oxidoreductase</keyword>
<feature type="domain" description="FAD/NAD(P)-binding" evidence="6">
    <location>
        <begin position="6"/>
        <end position="295"/>
    </location>
</feature>
<evidence type="ECO:0000256" key="4">
    <source>
        <dbReference type="ARBA" id="ARBA00023002"/>
    </source>
</evidence>
<dbReference type="PANTHER" id="PTHR43706:SF13">
    <property type="entry name" value="NADH DEHYDROGENASE-RELATED"/>
    <property type="match status" value="1"/>
</dbReference>
<dbReference type="InterPro" id="IPR054585">
    <property type="entry name" value="NDH2-like_C"/>
</dbReference>
<proteinExistence type="inferred from homology"/>
<comment type="similarity">
    <text evidence="1">Belongs to the NADH dehydrogenase family.</text>
</comment>
<evidence type="ECO:0000256" key="5">
    <source>
        <dbReference type="ARBA" id="ARBA00023027"/>
    </source>
</evidence>
<dbReference type="PANTHER" id="PTHR43706">
    <property type="entry name" value="NADH DEHYDROGENASE"/>
    <property type="match status" value="1"/>
</dbReference>
<evidence type="ECO:0000256" key="2">
    <source>
        <dbReference type="ARBA" id="ARBA00022630"/>
    </source>
</evidence>
<evidence type="ECO:0000256" key="3">
    <source>
        <dbReference type="ARBA" id="ARBA00022827"/>
    </source>
</evidence>
<evidence type="ECO:0000256" key="1">
    <source>
        <dbReference type="ARBA" id="ARBA00005272"/>
    </source>
</evidence>